<sequence length="253" mass="28466">MIKEVIIYRDGFPLAGEVCLPLALEKSKVWHISQRAAFNWSKFLAHFLLTVSAGGLLFFLLPLLILETRGWARNLAARPKPAVDSLQAEFADSRRQLDLEWFQPVDSQFSIVVPKINLNSAIAADVSVWDKKAYQGALKSGVAHAAGSFFPGQGGTIYLFGHSIDYLWRVADFEASFYLLKELELGDQVNLFYHQDLYVYRVTAKQVVAASETDFLKIDFEQEKLVLQTCWPPGTTWQRLIITAVPLALSVAR</sequence>
<organism evidence="3 4">
    <name type="scientific">Candidatus Shapirobacteria bacterium CG09_land_8_20_14_0_10_49_15</name>
    <dbReference type="NCBI Taxonomy" id="1974482"/>
    <lineage>
        <taxon>Bacteria</taxon>
        <taxon>Candidatus Shapironibacteriota</taxon>
    </lineage>
</organism>
<evidence type="ECO:0000313" key="4">
    <source>
        <dbReference type="Proteomes" id="UP000231214"/>
    </source>
</evidence>
<reference evidence="4" key="1">
    <citation type="submission" date="2017-09" db="EMBL/GenBank/DDBJ databases">
        <title>Depth-based differentiation of microbial function through sediment-hosted aquifers and enrichment of novel symbionts in the deep terrestrial subsurface.</title>
        <authorList>
            <person name="Probst A.J."/>
            <person name="Ladd B."/>
            <person name="Jarett J.K."/>
            <person name="Geller-Mcgrath D.E."/>
            <person name="Sieber C.M.K."/>
            <person name="Emerson J.B."/>
            <person name="Anantharaman K."/>
            <person name="Thomas B.C."/>
            <person name="Malmstrom R."/>
            <person name="Stieglmeier M."/>
            <person name="Klingl A."/>
            <person name="Woyke T."/>
            <person name="Ryan C.M."/>
            <person name="Banfield J.F."/>
        </authorList>
    </citation>
    <scope>NUCLEOTIDE SEQUENCE [LARGE SCALE GENOMIC DNA]</scope>
</reference>
<dbReference type="InterPro" id="IPR005754">
    <property type="entry name" value="Sortase"/>
</dbReference>
<dbReference type="EMBL" id="PEZK01000019">
    <property type="protein sequence ID" value="PIU02277.1"/>
    <property type="molecule type" value="Genomic_DNA"/>
</dbReference>
<evidence type="ECO:0000313" key="3">
    <source>
        <dbReference type="EMBL" id="PIU02277.1"/>
    </source>
</evidence>
<proteinExistence type="predicted"/>
<evidence type="ECO:0000256" key="1">
    <source>
        <dbReference type="ARBA" id="ARBA00022801"/>
    </source>
</evidence>
<accession>A0A2M6XB33</accession>
<dbReference type="Proteomes" id="UP000231214">
    <property type="component" value="Unassembled WGS sequence"/>
</dbReference>
<feature type="transmembrane region" description="Helical" evidence="2">
    <location>
        <begin position="43"/>
        <end position="66"/>
    </location>
</feature>
<dbReference type="InterPro" id="IPR023365">
    <property type="entry name" value="Sortase_dom-sf"/>
</dbReference>
<evidence type="ECO:0008006" key="5">
    <source>
        <dbReference type="Google" id="ProtNLM"/>
    </source>
</evidence>
<keyword evidence="1" id="KW-0378">Hydrolase</keyword>
<keyword evidence="2" id="KW-0812">Transmembrane</keyword>
<keyword evidence="2" id="KW-0472">Membrane</keyword>
<dbReference type="Gene3D" id="2.40.260.10">
    <property type="entry name" value="Sortase"/>
    <property type="match status" value="1"/>
</dbReference>
<comment type="caution">
    <text evidence="3">The sequence shown here is derived from an EMBL/GenBank/DDBJ whole genome shotgun (WGS) entry which is preliminary data.</text>
</comment>
<dbReference type="Pfam" id="PF04203">
    <property type="entry name" value="Sortase"/>
    <property type="match status" value="1"/>
</dbReference>
<protein>
    <recommendedName>
        <fullName evidence="5">Sortase</fullName>
    </recommendedName>
</protein>
<evidence type="ECO:0000256" key="2">
    <source>
        <dbReference type="SAM" id="Phobius"/>
    </source>
</evidence>
<dbReference type="NCBIfam" id="TIGR01076">
    <property type="entry name" value="sortase_fam"/>
    <property type="match status" value="1"/>
</dbReference>
<dbReference type="SUPFAM" id="SSF63817">
    <property type="entry name" value="Sortase"/>
    <property type="match status" value="1"/>
</dbReference>
<dbReference type="GO" id="GO:0016787">
    <property type="term" value="F:hydrolase activity"/>
    <property type="evidence" value="ECO:0007669"/>
    <property type="project" value="UniProtKB-KW"/>
</dbReference>
<name>A0A2M6XB33_9BACT</name>
<gene>
    <name evidence="3" type="ORF">COT66_01055</name>
</gene>
<keyword evidence="2" id="KW-1133">Transmembrane helix</keyword>
<dbReference type="AlphaFoldDB" id="A0A2M6XB33"/>